<evidence type="ECO:0000256" key="3">
    <source>
        <dbReference type="ARBA" id="ARBA00022989"/>
    </source>
</evidence>
<keyword evidence="3 5" id="KW-1133">Transmembrane helix</keyword>
<dbReference type="OrthoDB" id="5405464at2"/>
<name>A0A430KUM5_9GAMM</name>
<protein>
    <recommendedName>
        <fullName evidence="8">DUF4870 domain-containing protein</fullName>
    </recommendedName>
</protein>
<keyword evidence="7" id="KW-1185">Reference proteome</keyword>
<evidence type="ECO:0000256" key="5">
    <source>
        <dbReference type="SAM" id="Phobius"/>
    </source>
</evidence>
<evidence type="ECO:0008006" key="8">
    <source>
        <dbReference type="Google" id="ProtNLM"/>
    </source>
</evidence>
<gene>
    <name evidence="6" type="ORF">EH243_03180</name>
</gene>
<dbReference type="InterPro" id="IPR019109">
    <property type="entry name" value="MamF_MmsF"/>
</dbReference>
<keyword evidence="2 5" id="KW-0812">Transmembrane</keyword>
<evidence type="ECO:0000256" key="2">
    <source>
        <dbReference type="ARBA" id="ARBA00022692"/>
    </source>
</evidence>
<feature type="transmembrane region" description="Helical" evidence="5">
    <location>
        <begin position="62"/>
        <end position="93"/>
    </location>
</feature>
<comment type="caution">
    <text evidence="6">The sequence shown here is derived from an EMBL/GenBank/DDBJ whole genome shotgun (WGS) entry which is preliminary data.</text>
</comment>
<dbReference type="Proteomes" id="UP000283087">
    <property type="component" value="Unassembled WGS sequence"/>
</dbReference>
<accession>A0A430KUM5</accession>
<keyword evidence="4 5" id="KW-0472">Membrane</keyword>
<dbReference type="AlphaFoldDB" id="A0A430KUM5"/>
<dbReference type="Pfam" id="PF09685">
    <property type="entry name" value="MamF_MmsF"/>
    <property type="match status" value="1"/>
</dbReference>
<evidence type="ECO:0000256" key="1">
    <source>
        <dbReference type="ARBA" id="ARBA00004141"/>
    </source>
</evidence>
<organism evidence="6 7">
    <name type="scientific">Amphritea opalescens</name>
    <dbReference type="NCBI Taxonomy" id="2490544"/>
    <lineage>
        <taxon>Bacteria</taxon>
        <taxon>Pseudomonadati</taxon>
        <taxon>Pseudomonadota</taxon>
        <taxon>Gammaproteobacteria</taxon>
        <taxon>Oceanospirillales</taxon>
        <taxon>Oceanospirillaceae</taxon>
        <taxon>Amphritea</taxon>
    </lineage>
</organism>
<proteinExistence type="predicted"/>
<evidence type="ECO:0000313" key="6">
    <source>
        <dbReference type="EMBL" id="RTE67221.1"/>
    </source>
</evidence>
<evidence type="ECO:0000256" key="4">
    <source>
        <dbReference type="ARBA" id="ARBA00023136"/>
    </source>
</evidence>
<dbReference type="RefSeq" id="WP_126157189.1">
    <property type="nucleotide sequence ID" value="NZ_RQXW01000002.1"/>
</dbReference>
<feature type="transmembrane region" description="Helical" evidence="5">
    <location>
        <begin position="20"/>
        <end position="42"/>
    </location>
</feature>
<sequence length="116" mass="13174">MNQVSNPSTEKGSNAKIIYILYLASLIFGITGLVGLVMAYVYKNDAPEWLKSHYQWQIRTFWIGLLFAIIGIITTSILIGFLILILNVIWFIVRCIKGLSALEKQQPLPKPSSWLF</sequence>
<comment type="subcellular location">
    <subcellularLocation>
        <location evidence="1">Membrane</location>
        <topology evidence="1">Multi-pass membrane protein</topology>
    </subcellularLocation>
</comment>
<dbReference type="EMBL" id="RQXW01000002">
    <property type="protein sequence ID" value="RTE67221.1"/>
    <property type="molecule type" value="Genomic_DNA"/>
</dbReference>
<reference evidence="6 7" key="1">
    <citation type="submission" date="2018-11" db="EMBL/GenBank/DDBJ databases">
        <title>The draft genome sequence of Amphritea opalescens ANRC-JH13T.</title>
        <authorList>
            <person name="Fang Z."/>
            <person name="Zhang Y."/>
            <person name="Han X."/>
        </authorList>
    </citation>
    <scope>NUCLEOTIDE SEQUENCE [LARGE SCALE GENOMIC DNA]</scope>
    <source>
        <strain evidence="6 7">ANRC-JH13</strain>
    </source>
</reference>
<evidence type="ECO:0000313" key="7">
    <source>
        <dbReference type="Proteomes" id="UP000283087"/>
    </source>
</evidence>